<dbReference type="Gene3D" id="3.40.50.150">
    <property type="entry name" value="Vaccinia Virus protein VP39"/>
    <property type="match status" value="1"/>
</dbReference>
<dbReference type="InterPro" id="IPR029063">
    <property type="entry name" value="SAM-dependent_MTases_sf"/>
</dbReference>
<comment type="catalytic activity">
    <reaction evidence="7">
        <text>phosphoethanolamine + S-adenosyl-L-methionine = N-methylethanolamine phosphate + S-adenosyl-L-homocysteine + H(+)</text>
        <dbReference type="Rhea" id="RHEA:20365"/>
        <dbReference type="ChEBI" id="CHEBI:15378"/>
        <dbReference type="ChEBI" id="CHEBI:57781"/>
        <dbReference type="ChEBI" id="CHEBI:57856"/>
        <dbReference type="ChEBI" id="CHEBI:58190"/>
        <dbReference type="ChEBI" id="CHEBI:59789"/>
        <dbReference type="EC" id="2.1.1.103"/>
    </reaction>
    <physiologicalReaction direction="left-to-right" evidence="7">
        <dbReference type="Rhea" id="RHEA:20366"/>
    </physiologicalReaction>
</comment>
<dbReference type="PANTHER" id="PTHR44307:SF2">
    <property type="entry name" value="PHOSPHOETHANOLAMINE METHYLTRANSFERASE ISOFORM X1"/>
    <property type="match status" value="1"/>
</dbReference>
<reference evidence="10" key="1">
    <citation type="journal article" date="2020" name="Stud. Mycol.">
        <title>101 Dothideomycetes genomes: a test case for predicting lifestyles and emergence of pathogens.</title>
        <authorList>
            <person name="Haridas S."/>
            <person name="Albert R."/>
            <person name="Binder M."/>
            <person name="Bloem J."/>
            <person name="Labutti K."/>
            <person name="Salamov A."/>
            <person name="Andreopoulos B."/>
            <person name="Baker S."/>
            <person name="Barry K."/>
            <person name="Bills G."/>
            <person name="Bluhm B."/>
            <person name="Cannon C."/>
            <person name="Castanera R."/>
            <person name="Culley D."/>
            <person name="Daum C."/>
            <person name="Ezra D."/>
            <person name="Gonzalez J."/>
            <person name="Henrissat B."/>
            <person name="Kuo A."/>
            <person name="Liang C."/>
            <person name="Lipzen A."/>
            <person name="Lutzoni F."/>
            <person name="Magnuson J."/>
            <person name="Mondo S."/>
            <person name="Nolan M."/>
            <person name="Ohm R."/>
            <person name="Pangilinan J."/>
            <person name="Park H.-J."/>
            <person name="Ramirez L."/>
            <person name="Alfaro M."/>
            <person name="Sun H."/>
            <person name="Tritt A."/>
            <person name="Yoshinaga Y."/>
            <person name="Zwiers L.-H."/>
            <person name="Turgeon B."/>
            <person name="Goodwin S."/>
            <person name="Spatafora J."/>
            <person name="Crous P."/>
            <person name="Grigoriev I."/>
        </authorList>
    </citation>
    <scope>NUCLEOTIDE SEQUENCE</scope>
    <source>
        <strain evidence="10">ATCC 36951</strain>
    </source>
</reference>
<dbReference type="AlphaFoldDB" id="A0A6A6CWN7"/>
<name>A0A6A6CWN7_ZASCE</name>
<keyword evidence="11" id="KW-1185">Reference proteome</keyword>
<dbReference type="Proteomes" id="UP000799537">
    <property type="component" value="Unassembled WGS sequence"/>
</dbReference>
<evidence type="ECO:0000259" key="9">
    <source>
        <dbReference type="Pfam" id="PF13649"/>
    </source>
</evidence>
<protein>
    <recommendedName>
        <fullName evidence="5">phosphoethanolamine N-methyltransferase</fullName>
        <ecNumber evidence="5">2.1.1.103</ecNumber>
    </recommendedName>
</protein>
<evidence type="ECO:0000256" key="1">
    <source>
        <dbReference type="ARBA" id="ARBA00004969"/>
    </source>
</evidence>
<dbReference type="GO" id="GO:0000234">
    <property type="term" value="F:phosphoethanolamine N-methyltransferase activity"/>
    <property type="evidence" value="ECO:0007669"/>
    <property type="project" value="UniProtKB-EC"/>
</dbReference>
<dbReference type="SUPFAM" id="SSF53335">
    <property type="entry name" value="S-adenosyl-L-methionine-dependent methyltransferases"/>
    <property type="match status" value="1"/>
</dbReference>
<evidence type="ECO:0000256" key="7">
    <source>
        <dbReference type="ARBA" id="ARBA00047622"/>
    </source>
</evidence>
<keyword evidence="3" id="KW-0489">Methyltransferase</keyword>
<dbReference type="EMBL" id="ML993583">
    <property type="protein sequence ID" value="KAF2171544.1"/>
    <property type="molecule type" value="Genomic_DNA"/>
</dbReference>
<dbReference type="InterPro" id="IPR041698">
    <property type="entry name" value="Methyltransf_25"/>
</dbReference>
<dbReference type="PANTHER" id="PTHR44307">
    <property type="entry name" value="PHOSPHOETHANOLAMINE METHYLTRANSFERASE"/>
    <property type="match status" value="1"/>
</dbReference>
<evidence type="ECO:0000256" key="2">
    <source>
        <dbReference type="ARBA" id="ARBA00005189"/>
    </source>
</evidence>
<dbReference type="RefSeq" id="XP_033672433.1">
    <property type="nucleotide sequence ID" value="XM_033804598.1"/>
</dbReference>
<evidence type="ECO:0000256" key="4">
    <source>
        <dbReference type="ARBA" id="ARBA00022679"/>
    </source>
</evidence>
<evidence type="ECO:0000256" key="8">
    <source>
        <dbReference type="ARBA" id="ARBA00047841"/>
    </source>
</evidence>
<comment type="pathway">
    <text evidence="1">Phospholipid metabolism; phosphatidylcholine biosynthesis.</text>
</comment>
<dbReference type="OrthoDB" id="540004at2759"/>
<dbReference type="CDD" id="cd02440">
    <property type="entry name" value="AdoMet_MTases"/>
    <property type="match status" value="1"/>
</dbReference>
<evidence type="ECO:0000256" key="3">
    <source>
        <dbReference type="ARBA" id="ARBA00022603"/>
    </source>
</evidence>
<comment type="catalytic activity">
    <reaction evidence="8">
        <text>N-methylethanolamine phosphate + S-adenosyl-L-methionine = N,N-dimethylethanolamine phosphate + S-adenosyl-L-homocysteine + H(+)</text>
        <dbReference type="Rhea" id="RHEA:25321"/>
        <dbReference type="ChEBI" id="CHEBI:15378"/>
        <dbReference type="ChEBI" id="CHEBI:57781"/>
        <dbReference type="ChEBI" id="CHEBI:57856"/>
        <dbReference type="ChEBI" id="CHEBI:58641"/>
        <dbReference type="ChEBI" id="CHEBI:59789"/>
        <dbReference type="EC" id="2.1.1.103"/>
    </reaction>
    <physiologicalReaction direction="left-to-right" evidence="8">
        <dbReference type="Rhea" id="RHEA:25322"/>
    </physiologicalReaction>
</comment>
<comment type="catalytic activity">
    <reaction evidence="6">
        <text>N,N-dimethylethanolamine phosphate + S-adenosyl-L-methionine = phosphocholine + S-adenosyl-L-homocysteine + H(+)</text>
        <dbReference type="Rhea" id="RHEA:25325"/>
        <dbReference type="ChEBI" id="CHEBI:15378"/>
        <dbReference type="ChEBI" id="CHEBI:57856"/>
        <dbReference type="ChEBI" id="CHEBI:58641"/>
        <dbReference type="ChEBI" id="CHEBI:59789"/>
        <dbReference type="ChEBI" id="CHEBI:295975"/>
        <dbReference type="EC" id="2.1.1.103"/>
    </reaction>
    <physiologicalReaction direction="left-to-right" evidence="6">
        <dbReference type="Rhea" id="RHEA:25326"/>
    </physiologicalReaction>
</comment>
<dbReference type="EC" id="2.1.1.103" evidence="5"/>
<dbReference type="GO" id="GO:0032259">
    <property type="term" value="P:methylation"/>
    <property type="evidence" value="ECO:0007669"/>
    <property type="project" value="UniProtKB-KW"/>
</dbReference>
<dbReference type="Pfam" id="PF13649">
    <property type="entry name" value="Methyltransf_25"/>
    <property type="match status" value="1"/>
</dbReference>
<accession>A0A6A6CWN7</accession>
<keyword evidence="4" id="KW-0808">Transferase</keyword>
<organism evidence="10 11">
    <name type="scientific">Zasmidium cellare ATCC 36951</name>
    <dbReference type="NCBI Taxonomy" id="1080233"/>
    <lineage>
        <taxon>Eukaryota</taxon>
        <taxon>Fungi</taxon>
        <taxon>Dikarya</taxon>
        <taxon>Ascomycota</taxon>
        <taxon>Pezizomycotina</taxon>
        <taxon>Dothideomycetes</taxon>
        <taxon>Dothideomycetidae</taxon>
        <taxon>Mycosphaerellales</taxon>
        <taxon>Mycosphaerellaceae</taxon>
        <taxon>Zasmidium</taxon>
    </lineage>
</organism>
<evidence type="ECO:0000313" key="10">
    <source>
        <dbReference type="EMBL" id="KAF2171544.1"/>
    </source>
</evidence>
<proteinExistence type="predicted"/>
<evidence type="ECO:0000313" key="11">
    <source>
        <dbReference type="Proteomes" id="UP000799537"/>
    </source>
</evidence>
<sequence length="222" mass="24788">MKQSDEEARQTYNDMGKSYQDAYGENPNQTKFVRQSLDRLSISLHTTILDIGQGTGKPTSAMIAQTGCKLYGIDVSEEMTNIAGQQVPEGNFATVGMLGYQPSFQFDAAFAIFSTFDMKLEEVEQIVPEWAEWIKPGGWLFVGTIAGEDWEKEDVHFEPFKDTETGTGIAEPKHMGKRVKTLNLTKAGWAKLLKGSGFNIVAAEVLPYKPADQYDTDREPHY</sequence>
<evidence type="ECO:0000256" key="6">
    <source>
        <dbReference type="ARBA" id="ARBA00047619"/>
    </source>
</evidence>
<comment type="pathway">
    <text evidence="2">Lipid metabolism.</text>
</comment>
<evidence type="ECO:0000256" key="5">
    <source>
        <dbReference type="ARBA" id="ARBA00035674"/>
    </source>
</evidence>
<feature type="domain" description="Methyltransferase" evidence="9">
    <location>
        <begin position="48"/>
        <end position="138"/>
    </location>
</feature>
<dbReference type="GeneID" id="54557870"/>
<gene>
    <name evidence="10" type="ORF">M409DRAFT_18656</name>
</gene>